<evidence type="ECO:0000313" key="1">
    <source>
        <dbReference type="EMBL" id="KAJ8684895.1"/>
    </source>
</evidence>
<reference evidence="1" key="1">
    <citation type="submission" date="2023-04" db="EMBL/GenBank/DDBJ databases">
        <title>A chromosome-level genome assembly of the parasitoid wasp Eretmocerus hayati.</title>
        <authorList>
            <person name="Zhong Y."/>
            <person name="Liu S."/>
            <person name="Liu Y."/>
        </authorList>
    </citation>
    <scope>NUCLEOTIDE SEQUENCE</scope>
    <source>
        <strain evidence="1">ZJU_SS_LIU_2023</strain>
    </source>
</reference>
<dbReference type="Proteomes" id="UP001239111">
    <property type="component" value="Chromosome 1"/>
</dbReference>
<organism evidence="1 2">
    <name type="scientific">Eretmocerus hayati</name>
    <dbReference type="NCBI Taxonomy" id="131215"/>
    <lineage>
        <taxon>Eukaryota</taxon>
        <taxon>Metazoa</taxon>
        <taxon>Ecdysozoa</taxon>
        <taxon>Arthropoda</taxon>
        <taxon>Hexapoda</taxon>
        <taxon>Insecta</taxon>
        <taxon>Pterygota</taxon>
        <taxon>Neoptera</taxon>
        <taxon>Endopterygota</taxon>
        <taxon>Hymenoptera</taxon>
        <taxon>Apocrita</taxon>
        <taxon>Proctotrupomorpha</taxon>
        <taxon>Chalcidoidea</taxon>
        <taxon>Aphelinidae</taxon>
        <taxon>Aphelininae</taxon>
        <taxon>Eretmocerus</taxon>
    </lineage>
</organism>
<dbReference type="EMBL" id="CM056741">
    <property type="protein sequence ID" value="KAJ8684895.1"/>
    <property type="molecule type" value="Genomic_DNA"/>
</dbReference>
<accession>A0ACC2PMR9</accession>
<sequence length="875" mass="99989">MQLPMSLSGQNSGVYYYLWRRCHREAEEVGFAEPTRRKTVAADVEESLTELQQTQLQRLEQSTVIDNDYLLAWEALRSYRIQLFKKLLLDEIFEKIPGLATAQGLELANFKLQQNVSYLLLAHLMGSYRCALKRMKGKSKRDATWTNSLNNLAENIKNLQKQKDDLKATYAAHGFELTPYGIVVGKLDNIKSTHVVIGSHTWNIVGQNPLSRAVDLCFESVIALQECFPQASTKDGSFLETKVYKIRNGPDSSLSELCGKVGEFIKRTKKLVFATGVTIQKPLKTIRLPLAHALKILFELPGVLEQTLNYMKVLYAEKNVVSNIIQGRLWNTKHQPGARKNLNRIPIILTFDDVETGSALGRHAGEQKLGALYASLPNLPPHLVAKMMHIFLSTIFYSKNRIECGNEAVFCRAIDELNALADHGITVNVDGQNHDLFFDTPLLVGDNAGLNALFEMNESFIAKYFCRCCRATLEQCRCFTIEHENLLRTKKNYEEDLANQNHGLKGIPFRKLSVPENQSFDLMHDFAEGTLRDTVEKVLTSLILVKKTLDLALVNHHIETFNFGEVESNRPRPLYVEYCKNKTEVEVMKCNQKIKVKQSASEMLCLGRYLGLMIGDLIKNKKDEHWRVYRYVRQIAGIITSPRHTGTHVYDLRDKIRSHHQLYNTLYPKLQKPKGHFITHAPRLTLENGPSVTNWAMPFERKHQDLREVASNTKCRKNTPLTIAIRNQLQLSYMKECCENVMTDVDLGVVDSTCDVQHELKVSSPTLSDDPESEAYSNIHICGKNYKKGTVFLVDLNDNGPEFVKVHSIHKFHNKLYFYVCTIRVMDFNTHYHAYEVEDNNRPDKLVCIDDVPRYGPVLMVEKLNCHFVATRFDI</sequence>
<comment type="caution">
    <text evidence="1">The sequence shown here is derived from an EMBL/GenBank/DDBJ whole genome shotgun (WGS) entry which is preliminary data.</text>
</comment>
<name>A0ACC2PMR9_9HYME</name>
<protein>
    <submittedName>
        <fullName evidence="1">Uncharacterized protein</fullName>
    </submittedName>
</protein>
<keyword evidence="2" id="KW-1185">Reference proteome</keyword>
<proteinExistence type="predicted"/>
<gene>
    <name evidence="1" type="ORF">QAD02_020688</name>
</gene>
<evidence type="ECO:0000313" key="2">
    <source>
        <dbReference type="Proteomes" id="UP001239111"/>
    </source>
</evidence>